<keyword evidence="3" id="KW-0547">Nucleotide-binding</keyword>
<reference evidence="3 4" key="1">
    <citation type="submission" date="2020-06" db="EMBL/GenBank/DDBJ databases">
        <title>NJ-3-1, isolated from saline soil.</title>
        <authorList>
            <person name="Cui H.L."/>
            <person name="Shi X."/>
        </authorList>
    </citation>
    <scope>NUCLEOTIDE SEQUENCE [LARGE SCALE GENOMIC DNA]</scope>
    <source>
        <strain evidence="3 4">NJ-3-1</strain>
    </source>
</reference>
<feature type="region of interest" description="Disordered" evidence="1">
    <location>
        <begin position="1"/>
        <end position="24"/>
    </location>
</feature>
<dbReference type="AlphaFoldDB" id="A0A7D5LAT5"/>
<sequence>MPEHSNSGRSTAERSSLTDQEELEALQDDMKAVGEPDEKIANVSRVAAVDREFFADIRELYRRKRMHEEPIGRPFATPYPAYLGEFMLGADPDERPVCVTRQQLNEHMLVVGRSGAGKTTFFYNMMSLLDGVDIPFLVFDFKNDYRHVVDEFDLTVINWQDLKFNPLQPPPGVRIEQWGEVLADTWSHAVGLLNASRNHFLGNLRVLYNLYDEQMADGAYPSLFELRDVVAAQEIPYASPRYRYKERVENRLTGMLGFGGDIFECSTGFPIEELLDRNVVVELQEPNQDVQTFMVEVLLTWLFYYRDAQGHRDGLRHAVLFDEAKQVFDVHREQNVDTPQPPITSLMGRVREFGEALVVADHEPSKLSDSLKANTNLKVWMSLGSGHDTQEMAETFGIEDDEVGFTRTLERGEAVVKAASCDPVPVRLPPYFVEKSTTEEVVRERMQSVLDELAYGERVRPDRFLEVVGRHWETTDATDDTDAETDEDGGAVGDVAEAVLASVNDQPFLSMSQRYDAVDVGAKTGNEAKNQLVALELVREVEVDTRKPGRNPKLLELTEAGKEVLAERGYDVVATGRRGVVHRYWQQQIKEYYEADGFSVEIESAVSDGFVDVYAETTGEVVAVEVARSPEHEVANVRKCLGLDVDRVEVATLEEGVRERIEAAVRDEFDGVPDQVVFVDVAEYV</sequence>
<dbReference type="Gene3D" id="3.40.50.300">
    <property type="entry name" value="P-loop containing nucleotide triphosphate hydrolases"/>
    <property type="match status" value="2"/>
</dbReference>
<keyword evidence="3" id="KW-0067">ATP-binding</keyword>
<dbReference type="InterPro" id="IPR027417">
    <property type="entry name" value="P-loop_NTPase"/>
</dbReference>
<evidence type="ECO:0000256" key="1">
    <source>
        <dbReference type="SAM" id="MobiDB-lite"/>
    </source>
</evidence>
<keyword evidence="4" id="KW-1185">Reference proteome</keyword>
<dbReference type="InterPro" id="IPR002789">
    <property type="entry name" value="HerA_central"/>
</dbReference>
<dbReference type="Proteomes" id="UP000509626">
    <property type="component" value="Chromosome"/>
</dbReference>
<dbReference type="InterPro" id="IPR051162">
    <property type="entry name" value="T4SS_component"/>
</dbReference>
<protein>
    <submittedName>
        <fullName evidence="3">ATP-binding protein</fullName>
    </submittedName>
</protein>
<feature type="domain" description="Helicase HerA central" evidence="2">
    <location>
        <begin position="91"/>
        <end position="165"/>
    </location>
</feature>
<proteinExistence type="predicted"/>
<dbReference type="PANTHER" id="PTHR30121">
    <property type="entry name" value="UNCHARACTERIZED PROTEIN YJGR-RELATED"/>
    <property type="match status" value="1"/>
</dbReference>
<dbReference type="KEGG" id="halu:HUG12_10155"/>
<dbReference type="OrthoDB" id="10575at2157"/>
<dbReference type="SUPFAM" id="SSF52540">
    <property type="entry name" value="P-loop containing nucleoside triphosphate hydrolases"/>
    <property type="match status" value="1"/>
</dbReference>
<dbReference type="RefSeq" id="WP_179268655.1">
    <property type="nucleotide sequence ID" value="NZ_CP058579.1"/>
</dbReference>
<dbReference type="Pfam" id="PF01935">
    <property type="entry name" value="DUF87"/>
    <property type="match status" value="1"/>
</dbReference>
<organism evidence="3 4">
    <name type="scientific">Halorarum salinum</name>
    <dbReference type="NCBI Taxonomy" id="2743089"/>
    <lineage>
        <taxon>Archaea</taxon>
        <taxon>Methanobacteriati</taxon>
        <taxon>Methanobacteriota</taxon>
        <taxon>Stenosarchaea group</taxon>
        <taxon>Halobacteria</taxon>
        <taxon>Halobacteriales</taxon>
        <taxon>Haloferacaceae</taxon>
        <taxon>Halorarum</taxon>
    </lineage>
</organism>
<accession>A0A7D5LAT5</accession>
<dbReference type="GeneID" id="56037824"/>
<dbReference type="EMBL" id="CP058579">
    <property type="protein sequence ID" value="QLG62070.1"/>
    <property type="molecule type" value="Genomic_DNA"/>
</dbReference>
<evidence type="ECO:0000313" key="4">
    <source>
        <dbReference type="Proteomes" id="UP000509626"/>
    </source>
</evidence>
<name>A0A7D5LAT5_9EURY</name>
<evidence type="ECO:0000259" key="2">
    <source>
        <dbReference type="Pfam" id="PF01935"/>
    </source>
</evidence>
<gene>
    <name evidence="3" type="ORF">HUG12_10155</name>
</gene>
<dbReference type="GO" id="GO:0005524">
    <property type="term" value="F:ATP binding"/>
    <property type="evidence" value="ECO:0007669"/>
    <property type="project" value="UniProtKB-KW"/>
</dbReference>
<dbReference type="PANTHER" id="PTHR30121:SF6">
    <property type="entry name" value="SLR6007 PROTEIN"/>
    <property type="match status" value="1"/>
</dbReference>
<evidence type="ECO:0000313" key="3">
    <source>
        <dbReference type="EMBL" id="QLG62070.1"/>
    </source>
</evidence>
<feature type="compositionally biased region" description="Polar residues" evidence="1">
    <location>
        <begin position="1"/>
        <end position="18"/>
    </location>
</feature>